<dbReference type="Gene3D" id="1.20.1070.10">
    <property type="entry name" value="Rhodopsin 7-helix transmembrane proteins"/>
    <property type="match status" value="1"/>
</dbReference>
<accession>A0A498MD98</accession>
<evidence type="ECO:0000256" key="1">
    <source>
        <dbReference type="ARBA" id="ARBA00004370"/>
    </source>
</evidence>
<dbReference type="InterPro" id="IPR018066">
    <property type="entry name" value="Tubby_C_CS"/>
</dbReference>
<gene>
    <name evidence="10" type="ORF">ROHU_025956</name>
</gene>
<dbReference type="PANTHER" id="PTHR16517:SF12">
    <property type="entry name" value="TUBBY-RELATED PROTEIN 1"/>
    <property type="match status" value="1"/>
</dbReference>
<dbReference type="PROSITE" id="PS50262">
    <property type="entry name" value="G_PROTEIN_RECEP_F1_2"/>
    <property type="match status" value="1"/>
</dbReference>
<feature type="transmembrane region" description="Helical" evidence="8">
    <location>
        <begin position="262"/>
        <end position="282"/>
    </location>
</feature>
<protein>
    <submittedName>
        <fullName evidence="10">Adenosine receptor A1-like protein</fullName>
    </submittedName>
</protein>
<dbReference type="GO" id="GO:0005737">
    <property type="term" value="C:cytoplasm"/>
    <property type="evidence" value="ECO:0007669"/>
    <property type="project" value="UniProtKB-SubCell"/>
</dbReference>
<evidence type="ECO:0000259" key="9">
    <source>
        <dbReference type="PROSITE" id="PS50262"/>
    </source>
</evidence>
<dbReference type="PRINTS" id="PR01573">
    <property type="entry name" value="SUPERTUBBY"/>
</dbReference>
<dbReference type="AlphaFoldDB" id="A0A498MD98"/>
<keyword evidence="6 8" id="KW-1133">Transmembrane helix</keyword>
<comment type="caution">
    <text evidence="10">The sequence shown here is derived from an EMBL/GenBank/DDBJ whole genome shotgun (WGS) entry which is preliminary data.</text>
</comment>
<dbReference type="InterPro" id="IPR000276">
    <property type="entry name" value="GPCR_Rhodpsn"/>
</dbReference>
<keyword evidence="10" id="KW-0675">Receptor</keyword>
<dbReference type="Pfam" id="PF00001">
    <property type="entry name" value="7tm_1"/>
    <property type="match status" value="1"/>
</dbReference>
<dbReference type="SUPFAM" id="SSF81321">
    <property type="entry name" value="Family A G protein-coupled receptor-like"/>
    <property type="match status" value="1"/>
</dbReference>
<keyword evidence="7 8" id="KW-0472">Membrane</keyword>
<dbReference type="GO" id="GO:0004930">
    <property type="term" value="F:G protein-coupled receptor activity"/>
    <property type="evidence" value="ECO:0007669"/>
    <property type="project" value="InterPro"/>
</dbReference>
<feature type="transmembrane region" description="Helical" evidence="8">
    <location>
        <begin position="224"/>
        <end position="242"/>
    </location>
</feature>
<evidence type="ECO:0000256" key="6">
    <source>
        <dbReference type="ARBA" id="ARBA00022989"/>
    </source>
</evidence>
<keyword evidence="11" id="KW-1185">Reference proteome</keyword>
<evidence type="ECO:0000256" key="7">
    <source>
        <dbReference type="ARBA" id="ARBA00023136"/>
    </source>
</evidence>
<keyword evidence="4" id="KW-0963">Cytoplasm</keyword>
<dbReference type="GO" id="GO:0016020">
    <property type="term" value="C:membrane"/>
    <property type="evidence" value="ECO:0007669"/>
    <property type="project" value="UniProtKB-SubCell"/>
</dbReference>
<evidence type="ECO:0000256" key="2">
    <source>
        <dbReference type="ARBA" id="ARBA00004496"/>
    </source>
</evidence>
<dbReference type="PROSITE" id="PS01201">
    <property type="entry name" value="TUB_2"/>
    <property type="match status" value="1"/>
</dbReference>
<dbReference type="Pfam" id="PF01167">
    <property type="entry name" value="Tub"/>
    <property type="match status" value="1"/>
</dbReference>
<feature type="transmembrane region" description="Helical" evidence="8">
    <location>
        <begin position="41"/>
        <end position="63"/>
    </location>
</feature>
<reference evidence="10 11" key="1">
    <citation type="submission" date="2018-03" db="EMBL/GenBank/DDBJ databases">
        <title>Draft genome sequence of Rohu Carp (Labeo rohita).</title>
        <authorList>
            <person name="Das P."/>
            <person name="Kushwaha B."/>
            <person name="Joshi C.G."/>
            <person name="Kumar D."/>
            <person name="Nagpure N.S."/>
            <person name="Sahoo L."/>
            <person name="Das S.P."/>
            <person name="Bit A."/>
            <person name="Patnaik S."/>
            <person name="Meher P.K."/>
            <person name="Jayasankar P."/>
            <person name="Koringa P.G."/>
            <person name="Patel N.V."/>
            <person name="Hinsu A.T."/>
            <person name="Kumar R."/>
            <person name="Pandey M."/>
            <person name="Agarwal S."/>
            <person name="Srivastava S."/>
            <person name="Singh M."/>
            <person name="Iquebal M.A."/>
            <person name="Jaiswal S."/>
            <person name="Angadi U.B."/>
            <person name="Kumar N."/>
            <person name="Raza M."/>
            <person name="Shah T.M."/>
            <person name="Rai A."/>
            <person name="Jena J.K."/>
        </authorList>
    </citation>
    <scope>NUCLEOTIDE SEQUENCE [LARGE SCALE GENOMIC DNA]</scope>
    <source>
        <strain evidence="10">DASCIFA01</strain>
        <tissue evidence="10">Testis</tissue>
    </source>
</reference>
<feature type="transmembrane region" description="Helical" evidence="8">
    <location>
        <begin position="69"/>
        <end position="97"/>
    </location>
</feature>
<evidence type="ECO:0000256" key="5">
    <source>
        <dbReference type="ARBA" id="ARBA00022692"/>
    </source>
</evidence>
<keyword evidence="5 8" id="KW-0812">Transmembrane</keyword>
<dbReference type="PANTHER" id="PTHR16517">
    <property type="entry name" value="TUBBY-RELATED"/>
    <property type="match status" value="1"/>
</dbReference>
<dbReference type="STRING" id="84645.A0A498MD98"/>
<comment type="subcellular location">
    <subcellularLocation>
        <location evidence="2">Cytoplasm</location>
    </subcellularLocation>
    <subcellularLocation>
        <location evidence="1">Membrane</location>
    </subcellularLocation>
</comment>
<dbReference type="InterPro" id="IPR000007">
    <property type="entry name" value="Tubby_C"/>
</dbReference>
<dbReference type="GO" id="GO:0005929">
    <property type="term" value="C:cilium"/>
    <property type="evidence" value="ECO:0007669"/>
    <property type="project" value="TreeGrafter"/>
</dbReference>
<sequence>MAWMIYTSLELVIAVACCLGNVLVVWAVCLRRTFRQPTFCFVASLAVADFLVGAVAVPLAVLVDGWVEIPFQACLAVSCVVLVLTQASVLSLLAIAVDRYLRVSVPLRYKEIATEQRSWTAVVLCWLISCLLGFTPLFGWHNGDSQSSLLLNSSHINCTFLAVISLPYMVYFNYLGCILLPLAAMTLLYALVFYSLRKRLRREDQTSAPVESKLRAFLIKEKRLARSLALVLLLFAACWMPLHLMNCVLLSTGPQGVPQIAFYAGILLSHANSAVNPVVYALRITKIREAYLEIWRRLHRELVWPSVPQRAVIALMGTNQCFWCFASLPNNDSKRSVQEEERPPSPEIEFDDLEEFVLQPAPQGITIKCKVTRDKRGMDRGFYPTYYLHLDNDKKVFLLAGRKRKKSATSNYLISIDATDLSRGGENFIGKLRSNLMGTKFTVFDNGLNPDRALRDMSNARQELAAIIYETNVLGFKGPRKMSVIIPGMDDDNERVPIRPRTDNESILMRCQNRQMDNLIELHNKTPVWNDDTASYVLNFSGRVTQASVKNFQIVHSKDSSYIVMQFGRVADDIFTLDYNYPMCAVQAFAIALSSFDGKLACE</sequence>
<dbReference type="Proteomes" id="UP000290572">
    <property type="component" value="Unassembled WGS sequence"/>
</dbReference>
<dbReference type="GO" id="GO:0051015">
    <property type="term" value="F:actin filament binding"/>
    <property type="evidence" value="ECO:0007669"/>
    <property type="project" value="TreeGrafter"/>
</dbReference>
<feature type="domain" description="G-protein coupled receptors family 1 profile" evidence="9">
    <location>
        <begin position="20"/>
        <end position="280"/>
    </location>
</feature>
<organism evidence="10 11">
    <name type="scientific">Labeo rohita</name>
    <name type="common">Indian major carp</name>
    <name type="synonym">Cyprinus rohita</name>
    <dbReference type="NCBI Taxonomy" id="84645"/>
    <lineage>
        <taxon>Eukaryota</taxon>
        <taxon>Metazoa</taxon>
        <taxon>Chordata</taxon>
        <taxon>Craniata</taxon>
        <taxon>Vertebrata</taxon>
        <taxon>Euteleostomi</taxon>
        <taxon>Actinopterygii</taxon>
        <taxon>Neopterygii</taxon>
        <taxon>Teleostei</taxon>
        <taxon>Ostariophysi</taxon>
        <taxon>Cypriniformes</taxon>
        <taxon>Cyprinidae</taxon>
        <taxon>Labeoninae</taxon>
        <taxon>Labeonini</taxon>
        <taxon>Labeo</taxon>
    </lineage>
</organism>
<dbReference type="EMBL" id="QBIY01012692">
    <property type="protein sequence ID" value="RXN18951.1"/>
    <property type="molecule type" value="Genomic_DNA"/>
</dbReference>
<dbReference type="SMART" id="SM01381">
    <property type="entry name" value="7TM_GPCR_Srsx"/>
    <property type="match status" value="1"/>
</dbReference>
<comment type="similarity">
    <text evidence="3">Belongs to the TUB family.</text>
</comment>
<dbReference type="FunFam" id="3.20.90.10:FF:000001">
    <property type="entry name" value="Tubby-like protein"/>
    <property type="match status" value="1"/>
</dbReference>
<dbReference type="Gene3D" id="3.20.90.10">
    <property type="entry name" value="Tubby Protein, Chain A"/>
    <property type="match status" value="1"/>
</dbReference>
<dbReference type="InterPro" id="IPR017452">
    <property type="entry name" value="GPCR_Rhodpsn_7TM"/>
</dbReference>
<name>A0A498MD98_LABRO</name>
<dbReference type="InterPro" id="IPR025659">
    <property type="entry name" value="Tubby-like_C"/>
</dbReference>
<dbReference type="PROSITE" id="PS00237">
    <property type="entry name" value="G_PROTEIN_RECEP_F1_1"/>
    <property type="match status" value="1"/>
</dbReference>
<evidence type="ECO:0000256" key="3">
    <source>
        <dbReference type="ARBA" id="ARBA00007129"/>
    </source>
</evidence>
<evidence type="ECO:0000313" key="10">
    <source>
        <dbReference type="EMBL" id="RXN18951.1"/>
    </source>
</evidence>
<feature type="transmembrane region" description="Helical" evidence="8">
    <location>
        <begin position="171"/>
        <end position="194"/>
    </location>
</feature>
<dbReference type="GO" id="GO:0061512">
    <property type="term" value="P:protein localization to cilium"/>
    <property type="evidence" value="ECO:0007669"/>
    <property type="project" value="TreeGrafter"/>
</dbReference>
<feature type="transmembrane region" description="Helical" evidence="8">
    <location>
        <begin position="6"/>
        <end position="29"/>
    </location>
</feature>
<evidence type="ECO:0000313" key="11">
    <source>
        <dbReference type="Proteomes" id="UP000290572"/>
    </source>
</evidence>
<evidence type="ECO:0000256" key="4">
    <source>
        <dbReference type="ARBA" id="ARBA00022490"/>
    </source>
</evidence>
<feature type="transmembrane region" description="Helical" evidence="8">
    <location>
        <begin position="118"/>
        <end position="140"/>
    </location>
</feature>
<evidence type="ECO:0000256" key="8">
    <source>
        <dbReference type="SAM" id="Phobius"/>
    </source>
</evidence>
<proteinExistence type="inferred from homology"/>
<dbReference type="SUPFAM" id="SSF54518">
    <property type="entry name" value="Tubby C-terminal domain-like"/>
    <property type="match status" value="1"/>
</dbReference>